<accession>A0ABQ3G9C2</accession>
<dbReference type="InterPro" id="IPR008407">
    <property type="entry name" value="Brnchd-chn_aa_trnsp_AzlD"/>
</dbReference>
<dbReference type="EMBL" id="BMYK01000022">
    <property type="protein sequence ID" value="GHC96661.1"/>
    <property type="molecule type" value="Genomic_DNA"/>
</dbReference>
<evidence type="ECO:0000313" key="2">
    <source>
        <dbReference type="EMBL" id="GHC96661.1"/>
    </source>
</evidence>
<keyword evidence="1" id="KW-0472">Membrane</keyword>
<dbReference type="Pfam" id="PF05437">
    <property type="entry name" value="AzlD"/>
    <property type="match status" value="1"/>
</dbReference>
<organism evidence="2 3">
    <name type="scientific">Pseudorhodoferax aquiterrae</name>
    <dbReference type="NCBI Taxonomy" id="747304"/>
    <lineage>
        <taxon>Bacteria</taxon>
        <taxon>Pseudomonadati</taxon>
        <taxon>Pseudomonadota</taxon>
        <taxon>Betaproteobacteria</taxon>
        <taxon>Burkholderiales</taxon>
        <taxon>Comamonadaceae</taxon>
    </lineage>
</organism>
<feature type="transmembrane region" description="Helical" evidence="1">
    <location>
        <begin position="6"/>
        <end position="26"/>
    </location>
</feature>
<protein>
    <recommendedName>
        <fullName evidence="4">AzlD domain-containing protein</fullName>
    </recommendedName>
</protein>
<evidence type="ECO:0008006" key="4">
    <source>
        <dbReference type="Google" id="ProtNLM"/>
    </source>
</evidence>
<comment type="caution">
    <text evidence="2">The sequence shown here is derived from an EMBL/GenBank/DDBJ whole genome shotgun (WGS) entry which is preliminary data.</text>
</comment>
<keyword evidence="3" id="KW-1185">Reference proteome</keyword>
<proteinExistence type="predicted"/>
<name>A0ABQ3G9C2_9BURK</name>
<sequence length="102" mass="10425">MSAMLWTVLAFAAINFTIKALGPVLAHGRRFPPRIAAFIDALPAALLAGMLASSVVGAAGRGLEPTLLGGLATVVVAWFLRAGQFGSVLLGVLATAALRQLV</sequence>
<feature type="transmembrane region" description="Helical" evidence="1">
    <location>
        <begin position="38"/>
        <end position="59"/>
    </location>
</feature>
<feature type="transmembrane region" description="Helical" evidence="1">
    <location>
        <begin position="71"/>
        <end position="98"/>
    </location>
</feature>
<gene>
    <name evidence="2" type="ORF">GCM10007320_50810</name>
</gene>
<keyword evidence="1" id="KW-0812">Transmembrane</keyword>
<dbReference type="Proteomes" id="UP000626210">
    <property type="component" value="Unassembled WGS sequence"/>
</dbReference>
<evidence type="ECO:0000313" key="3">
    <source>
        <dbReference type="Proteomes" id="UP000626210"/>
    </source>
</evidence>
<dbReference type="RefSeq" id="WP_189689665.1">
    <property type="nucleotide sequence ID" value="NZ_BMYK01000022.1"/>
</dbReference>
<keyword evidence="1" id="KW-1133">Transmembrane helix</keyword>
<reference evidence="3" key="1">
    <citation type="journal article" date="2019" name="Int. J. Syst. Evol. Microbiol.">
        <title>The Global Catalogue of Microorganisms (GCM) 10K type strain sequencing project: providing services to taxonomists for standard genome sequencing and annotation.</title>
        <authorList>
            <consortium name="The Broad Institute Genomics Platform"/>
            <consortium name="The Broad Institute Genome Sequencing Center for Infectious Disease"/>
            <person name="Wu L."/>
            <person name="Ma J."/>
        </authorList>
    </citation>
    <scope>NUCLEOTIDE SEQUENCE [LARGE SCALE GENOMIC DNA]</scope>
    <source>
        <strain evidence="3">KCTC 23314</strain>
    </source>
</reference>
<evidence type="ECO:0000256" key="1">
    <source>
        <dbReference type="SAM" id="Phobius"/>
    </source>
</evidence>